<evidence type="ECO:0000313" key="2">
    <source>
        <dbReference type="Proteomes" id="UP000093514"/>
    </source>
</evidence>
<comment type="caution">
    <text evidence="1">The sequence shown here is derived from an EMBL/GenBank/DDBJ whole genome shotgun (WGS) entry which is preliminary data.</text>
</comment>
<dbReference type="AlphaFoldDB" id="A0A1C0AD72"/>
<evidence type="ECO:0000313" key="1">
    <source>
        <dbReference type="EMBL" id="OCL28574.1"/>
    </source>
</evidence>
<gene>
    <name evidence="1" type="ORF">U472_00735</name>
</gene>
<name>A0A1C0AD72_9FIRM</name>
<proteinExistence type="predicted"/>
<keyword evidence="2" id="KW-1185">Reference proteome</keyword>
<dbReference type="EMBL" id="LWDV01000005">
    <property type="protein sequence ID" value="OCL28574.1"/>
    <property type="molecule type" value="Genomic_DNA"/>
</dbReference>
<sequence>MKDALIKFFIMVLVLIMNSVPVLAQIRINTLLTTEGLNKEGFPVTYRDEFSLSKHKGVQYYIEWIPDDKEHNISIKWFDPKDRLINYLNLSSFSDYVVRDYISFINKNKSQFIVPSLFGEYSIYFYVDNQLLAISKFKVTK</sequence>
<reference evidence="1 2" key="2">
    <citation type="submission" date="2016-08" db="EMBL/GenBank/DDBJ databases">
        <title>Orenia metallireducens sp. nov. strain Z6, a Novel Metal-reducing Firmicute from the Deep Subsurface.</title>
        <authorList>
            <person name="Maxim B.I."/>
            <person name="Kenneth K."/>
            <person name="Flynn T.M."/>
            <person name="Oloughlin E.J."/>
            <person name="Locke R.A."/>
            <person name="Weber J.R."/>
            <person name="Egan S.M."/>
            <person name="Mackie R.I."/>
            <person name="Cann I.K."/>
        </authorList>
    </citation>
    <scope>NUCLEOTIDE SEQUENCE [LARGE SCALE GENOMIC DNA]</scope>
    <source>
        <strain evidence="1 2">Z6</strain>
    </source>
</reference>
<dbReference type="Proteomes" id="UP000093514">
    <property type="component" value="Unassembled WGS sequence"/>
</dbReference>
<reference evidence="2" key="1">
    <citation type="submission" date="2016-07" db="EMBL/GenBank/DDBJ databases">
        <authorList>
            <person name="Florea S."/>
            <person name="Webb J.S."/>
            <person name="Jaromczyk J."/>
            <person name="Schardl C.L."/>
        </authorList>
    </citation>
    <scope>NUCLEOTIDE SEQUENCE [LARGE SCALE GENOMIC DNA]</scope>
    <source>
        <strain evidence="2">Z6</strain>
    </source>
</reference>
<protein>
    <submittedName>
        <fullName evidence="1">Uncharacterized protein</fullName>
    </submittedName>
</protein>
<accession>A0A1C0AD72</accession>
<organism evidence="1 2">
    <name type="scientific">Orenia metallireducens</name>
    <dbReference type="NCBI Taxonomy" id="1413210"/>
    <lineage>
        <taxon>Bacteria</taxon>
        <taxon>Bacillati</taxon>
        <taxon>Bacillota</taxon>
        <taxon>Clostridia</taxon>
        <taxon>Halanaerobiales</taxon>
        <taxon>Halobacteroidaceae</taxon>
        <taxon>Orenia</taxon>
    </lineage>
</organism>